<evidence type="ECO:0000256" key="1">
    <source>
        <dbReference type="SAM" id="MobiDB-lite"/>
    </source>
</evidence>
<keyword evidence="2" id="KW-1133">Transmembrane helix</keyword>
<feature type="compositionally biased region" description="Basic and acidic residues" evidence="1">
    <location>
        <begin position="374"/>
        <end position="385"/>
    </location>
</feature>
<proteinExistence type="predicted"/>
<keyword evidence="2" id="KW-0472">Membrane</keyword>
<gene>
    <name evidence="3" type="ORF">KIPB_009059</name>
</gene>
<comment type="caution">
    <text evidence="3">The sequence shown here is derived from an EMBL/GenBank/DDBJ whole genome shotgun (WGS) entry which is preliminary data.</text>
</comment>
<keyword evidence="4" id="KW-1185">Reference proteome</keyword>
<dbReference type="EMBL" id="BDIP01002964">
    <property type="protein sequence ID" value="GIQ87089.1"/>
    <property type="molecule type" value="Genomic_DNA"/>
</dbReference>
<name>A0A9K3GKC3_9EUKA</name>
<organism evidence="3 4">
    <name type="scientific">Kipferlia bialata</name>
    <dbReference type="NCBI Taxonomy" id="797122"/>
    <lineage>
        <taxon>Eukaryota</taxon>
        <taxon>Metamonada</taxon>
        <taxon>Carpediemonas-like organisms</taxon>
        <taxon>Kipferlia</taxon>
    </lineage>
</organism>
<dbReference type="AlphaFoldDB" id="A0A9K3GKC3"/>
<evidence type="ECO:0000313" key="3">
    <source>
        <dbReference type="EMBL" id="GIQ87089.1"/>
    </source>
</evidence>
<feature type="region of interest" description="Disordered" evidence="1">
    <location>
        <begin position="365"/>
        <end position="387"/>
    </location>
</feature>
<protein>
    <submittedName>
        <fullName evidence="3">Uncharacterized protein</fullName>
    </submittedName>
</protein>
<sequence>MEWVSPRRVHVYFTRVYPASLIGFAAMLCVMVYLYNIGRSDSDKFNWMFNFISDLGNPSRYPYYWVFTVTFVALACVFMVFPTCIQEAMVLNGMYTREETGKGTRLHRQKHYLRAGSVGVALVGVCHGGSQHVLVSIGPVTLLEGGLHTMGLGIFLLTHIWLCNYTYQSQALRVLGERCRRERGTDKACREGERETVCVSDDCVVEVPLGPSPLSNNPIKGCLEESRDSEEERDFSFSMPRLVLGRVVQNFQLILIGVAVIMSLVFGPRLNCGLGSSCADHPLVSGPTYEWILAVGTLCQLGTLYRYVTLCGTAICVQSDYLAIESGLGEVGGDVSQEREVEGDDAKLDTPLSEGVSLGVNVGVEGLGDPNSTTKRDIEGERESTGETGVSLAMSILERRETRW</sequence>
<feature type="transmembrane region" description="Helical" evidence="2">
    <location>
        <begin position="12"/>
        <end position="35"/>
    </location>
</feature>
<feature type="transmembrane region" description="Helical" evidence="2">
    <location>
        <begin position="112"/>
        <end position="130"/>
    </location>
</feature>
<evidence type="ECO:0000256" key="2">
    <source>
        <dbReference type="SAM" id="Phobius"/>
    </source>
</evidence>
<accession>A0A9K3GKC3</accession>
<feature type="transmembrane region" description="Helical" evidence="2">
    <location>
        <begin position="247"/>
        <end position="267"/>
    </location>
</feature>
<feature type="transmembrane region" description="Helical" evidence="2">
    <location>
        <begin position="63"/>
        <end position="91"/>
    </location>
</feature>
<evidence type="ECO:0000313" key="4">
    <source>
        <dbReference type="Proteomes" id="UP000265618"/>
    </source>
</evidence>
<keyword evidence="2" id="KW-0812">Transmembrane</keyword>
<dbReference type="Proteomes" id="UP000265618">
    <property type="component" value="Unassembled WGS sequence"/>
</dbReference>
<reference evidence="3 4" key="1">
    <citation type="journal article" date="2018" name="PLoS ONE">
        <title>The draft genome of Kipferlia bialata reveals reductive genome evolution in fornicate parasites.</title>
        <authorList>
            <person name="Tanifuji G."/>
            <person name="Takabayashi S."/>
            <person name="Kume K."/>
            <person name="Takagi M."/>
            <person name="Nakayama T."/>
            <person name="Kamikawa R."/>
            <person name="Inagaki Y."/>
            <person name="Hashimoto T."/>
        </authorList>
    </citation>
    <scope>NUCLEOTIDE SEQUENCE [LARGE SCALE GENOMIC DNA]</scope>
    <source>
        <strain evidence="3">NY0173</strain>
    </source>
</reference>
<feature type="transmembrane region" description="Helical" evidence="2">
    <location>
        <begin position="150"/>
        <end position="167"/>
    </location>
</feature>